<feature type="region of interest" description="Disordered" evidence="1">
    <location>
        <begin position="1"/>
        <end position="20"/>
    </location>
</feature>
<feature type="transmembrane region" description="Helical" evidence="2">
    <location>
        <begin position="224"/>
        <end position="247"/>
    </location>
</feature>
<protein>
    <submittedName>
        <fullName evidence="3">DUF4013 domain-containing protein</fullName>
    </submittedName>
</protein>
<evidence type="ECO:0000256" key="1">
    <source>
        <dbReference type="SAM" id="MobiDB-lite"/>
    </source>
</evidence>
<feature type="compositionally biased region" description="Low complexity" evidence="1">
    <location>
        <begin position="295"/>
        <end position="320"/>
    </location>
</feature>
<dbReference type="Proteomes" id="UP000434342">
    <property type="component" value="Unassembled WGS sequence"/>
</dbReference>
<dbReference type="InterPro" id="IPR025098">
    <property type="entry name" value="DUF4013"/>
</dbReference>
<proteinExistence type="predicted"/>
<gene>
    <name evidence="3" type="ORF">FYJ69_08220</name>
</gene>
<reference evidence="3 4" key="1">
    <citation type="submission" date="2019-08" db="EMBL/GenBank/DDBJ databases">
        <title>In-depth cultivation of the pig gut microbiome towards novel bacterial diversity and tailored functional studies.</title>
        <authorList>
            <person name="Wylensek D."/>
            <person name="Hitch T.C.A."/>
            <person name="Clavel T."/>
        </authorList>
    </citation>
    <scope>NUCLEOTIDE SEQUENCE [LARGE SCALE GENOMIC DNA]</scope>
    <source>
        <strain evidence="3 4">WB01_CNA04</strain>
    </source>
</reference>
<organism evidence="3 4">
    <name type="scientific">Parafannyhessea umbonata</name>
    <dbReference type="NCBI Taxonomy" id="604330"/>
    <lineage>
        <taxon>Bacteria</taxon>
        <taxon>Bacillati</taxon>
        <taxon>Actinomycetota</taxon>
        <taxon>Coriobacteriia</taxon>
        <taxon>Coriobacteriales</taxon>
        <taxon>Atopobiaceae</taxon>
        <taxon>Parafannyhessea</taxon>
    </lineage>
</organism>
<evidence type="ECO:0000313" key="4">
    <source>
        <dbReference type="Proteomes" id="UP000434342"/>
    </source>
</evidence>
<dbReference type="EMBL" id="VUND01000002">
    <property type="protein sequence ID" value="MST60890.1"/>
    <property type="molecule type" value="Genomic_DNA"/>
</dbReference>
<evidence type="ECO:0000313" key="3">
    <source>
        <dbReference type="EMBL" id="MST60890.1"/>
    </source>
</evidence>
<dbReference type="Pfam" id="PF13197">
    <property type="entry name" value="DUF4013"/>
    <property type="match status" value="1"/>
</dbReference>
<feature type="transmembrane region" description="Helical" evidence="2">
    <location>
        <begin position="130"/>
        <end position="156"/>
    </location>
</feature>
<keyword evidence="2" id="KW-0812">Transmembrane</keyword>
<feature type="region of interest" description="Disordered" evidence="1">
    <location>
        <begin position="282"/>
        <end position="361"/>
    </location>
</feature>
<feature type="transmembrane region" description="Helical" evidence="2">
    <location>
        <begin position="46"/>
        <end position="69"/>
    </location>
</feature>
<feature type="compositionally biased region" description="Polar residues" evidence="1">
    <location>
        <begin position="338"/>
        <end position="350"/>
    </location>
</feature>
<name>A0A6N7WW96_9ACTN</name>
<sequence>MRQSSASKLPRCRPAGRKESDMSAEKEAYYSRSWALLTRDKGWWKVLLVAGIANFVPVVGPLGVFGYALEWARLTAWGVDASPKQKDVRVGECIKSGWRGFVACLGWLIVWEAISLGLARLTHNNDVVSLLVAICSLFVNVILCAAALRAAVYQSFKAGYQANRLWDMLKADFGGIAKITGVTTLASLVIGFVLSVVGFMAMTPSVVRVIGFAVSASSSTDYRAFANVLVDAIAGIFPLVMFLAYLASVGQAFVTLIEVTAVGLWMRNFDVPAWGASADPLPTSVATLPEPERPANPAENDASVQQGAAAPATSQQPAAPEGEKSEAAEQKPTDQKQESAGSDGVQNTPASGDADDSPRFL</sequence>
<comment type="caution">
    <text evidence="3">The sequence shown here is derived from an EMBL/GenBank/DDBJ whole genome shotgun (WGS) entry which is preliminary data.</text>
</comment>
<accession>A0A6N7WW96</accession>
<feature type="compositionally biased region" description="Basic and acidic residues" evidence="1">
    <location>
        <begin position="321"/>
        <end position="337"/>
    </location>
</feature>
<keyword evidence="2" id="KW-1133">Transmembrane helix</keyword>
<feature type="transmembrane region" description="Helical" evidence="2">
    <location>
        <begin position="98"/>
        <end position="118"/>
    </location>
</feature>
<feature type="transmembrane region" description="Helical" evidence="2">
    <location>
        <begin position="176"/>
        <end position="203"/>
    </location>
</feature>
<keyword evidence="2" id="KW-0472">Membrane</keyword>
<dbReference type="AlphaFoldDB" id="A0A6N7WW96"/>
<evidence type="ECO:0000256" key="2">
    <source>
        <dbReference type="SAM" id="Phobius"/>
    </source>
</evidence>